<comment type="caution">
    <text evidence="4">The sequence shown here is derived from an EMBL/GenBank/DDBJ whole genome shotgun (WGS) entry which is preliminary data.</text>
</comment>
<dbReference type="Proteomes" id="UP000499080">
    <property type="component" value="Unassembled WGS sequence"/>
</dbReference>
<protein>
    <submittedName>
        <fullName evidence="4">Uncharacterized protein</fullName>
    </submittedName>
</protein>
<evidence type="ECO:0000313" key="5">
    <source>
        <dbReference type="Proteomes" id="UP000499080"/>
    </source>
</evidence>
<evidence type="ECO:0000313" key="3">
    <source>
        <dbReference type="EMBL" id="GBM08883.1"/>
    </source>
</evidence>
<organism evidence="4 5">
    <name type="scientific">Araneus ventricosus</name>
    <name type="common">Orbweaver spider</name>
    <name type="synonym">Epeira ventricosa</name>
    <dbReference type="NCBI Taxonomy" id="182803"/>
    <lineage>
        <taxon>Eukaryota</taxon>
        <taxon>Metazoa</taxon>
        <taxon>Ecdysozoa</taxon>
        <taxon>Arthropoda</taxon>
        <taxon>Chelicerata</taxon>
        <taxon>Arachnida</taxon>
        <taxon>Araneae</taxon>
        <taxon>Araneomorphae</taxon>
        <taxon>Entelegynae</taxon>
        <taxon>Araneoidea</taxon>
        <taxon>Araneidae</taxon>
        <taxon>Araneus</taxon>
    </lineage>
</organism>
<reference evidence="4 5" key="1">
    <citation type="journal article" date="2019" name="Sci. Rep.">
        <title>Orb-weaving spider Araneus ventricosus genome elucidates the spidroin gene catalogue.</title>
        <authorList>
            <person name="Kono N."/>
            <person name="Nakamura H."/>
            <person name="Ohtoshi R."/>
            <person name="Moran D.A.P."/>
            <person name="Shinohara A."/>
            <person name="Yoshida Y."/>
            <person name="Fujiwara M."/>
            <person name="Mori M."/>
            <person name="Tomita M."/>
            <person name="Arakawa K."/>
        </authorList>
    </citation>
    <scope>NUCLEOTIDE SEQUENCE [LARGE SCALE GENOMIC DNA]</scope>
</reference>
<evidence type="ECO:0000313" key="4">
    <source>
        <dbReference type="EMBL" id="GBM08902.1"/>
    </source>
</evidence>
<name>A0A4Y2CWQ3_ARAVE</name>
<evidence type="ECO:0000313" key="1">
    <source>
        <dbReference type="EMBL" id="GBM08816.1"/>
    </source>
</evidence>
<gene>
    <name evidence="3" type="ORF">AVEN_178895_1</name>
    <name evidence="4" type="ORF">AVEN_212468_1</name>
    <name evidence="1" type="ORF">AVEN_243320_1</name>
    <name evidence="2" type="ORF">AVEN_63759_1</name>
</gene>
<sequence length="133" mass="14709">MLSTTDFNITEDASEISTSCIPAINSFNFNTSAGERVCIVDLLYCSGVAKGERRGRSAPGDISKGVAKSGTTTSLIWYHRYCKWNATENDIGYYLLTKLTFVLQGVIEVRRLPGEQHMAAHIAELLIDPHRVL</sequence>
<proteinExistence type="predicted"/>
<dbReference type="EMBL" id="BGPR01087856">
    <property type="protein sequence ID" value="GBM08861.1"/>
    <property type="molecule type" value="Genomic_DNA"/>
</dbReference>
<dbReference type="EMBL" id="BGPR01087866">
    <property type="protein sequence ID" value="GBM08902.1"/>
    <property type="molecule type" value="Genomic_DNA"/>
</dbReference>
<keyword evidence="5" id="KW-1185">Reference proteome</keyword>
<dbReference type="EMBL" id="BGPR01087862">
    <property type="protein sequence ID" value="GBM08883.1"/>
    <property type="molecule type" value="Genomic_DNA"/>
</dbReference>
<dbReference type="AlphaFoldDB" id="A0A4Y2CWQ3"/>
<dbReference type="EMBL" id="BGPR01087847">
    <property type="protein sequence ID" value="GBM08816.1"/>
    <property type="molecule type" value="Genomic_DNA"/>
</dbReference>
<evidence type="ECO:0000313" key="2">
    <source>
        <dbReference type="EMBL" id="GBM08861.1"/>
    </source>
</evidence>
<accession>A0A4Y2CWQ3</accession>